<accession>A0A0N1IG10</accession>
<dbReference type="AlphaFoldDB" id="A0A0N1IG10"/>
<evidence type="ECO:0000313" key="2">
    <source>
        <dbReference type="Proteomes" id="UP000038009"/>
    </source>
</evidence>
<gene>
    <name evidence="1" type="ORF">ABL78_8408</name>
</gene>
<name>A0A0N1IG10_LEPSE</name>
<dbReference type="VEuPathDB" id="TriTrypDB:Lsey_0724_0010"/>
<dbReference type="OMA" id="CADRTIW"/>
<keyword evidence="2" id="KW-1185">Reference proteome</keyword>
<organism evidence="1 2">
    <name type="scientific">Leptomonas seymouri</name>
    <dbReference type="NCBI Taxonomy" id="5684"/>
    <lineage>
        <taxon>Eukaryota</taxon>
        <taxon>Discoba</taxon>
        <taxon>Euglenozoa</taxon>
        <taxon>Kinetoplastea</taxon>
        <taxon>Metakinetoplastina</taxon>
        <taxon>Trypanosomatida</taxon>
        <taxon>Trypanosomatidae</taxon>
        <taxon>Leishmaniinae</taxon>
        <taxon>Leptomonas</taxon>
    </lineage>
</organism>
<protein>
    <submittedName>
        <fullName evidence="1">Uncharacterized protein</fullName>
    </submittedName>
</protein>
<dbReference type="Proteomes" id="UP000038009">
    <property type="component" value="Unassembled WGS sequence"/>
</dbReference>
<comment type="caution">
    <text evidence="1">The sequence shown here is derived from an EMBL/GenBank/DDBJ whole genome shotgun (WGS) entry which is preliminary data.</text>
</comment>
<reference evidence="1 2" key="1">
    <citation type="journal article" date="2015" name="PLoS Pathog.">
        <title>Leptomonas seymouri: Adaptations to the Dixenous Life Cycle Analyzed by Genome Sequencing, Transcriptome Profiling and Co-infection with Leishmania donovani.</title>
        <authorList>
            <person name="Kraeva N."/>
            <person name="Butenko A."/>
            <person name="Hlavacova J."/>
            <person name="Kostygov A."/>
            <person name="Myskova J."/>
            <person name="Grybchuk D."/>
            <person name="Lestinova T."/>
            <person name="Votypka J."/>
            <person name="Volf P."/>
            <person name="Opperdoes F."/>
            <person name="Flegontov P."/>
            <person name="Lukes J."/>
            <person name="Yurchenko V."/>
        </authorList>
    </citation>
    <scope>NUCLEOTIDE SEQUENCE [LARGE SCALE GENOMIC DNA]</scope>
    <source>
        <strain evidence="1 2">ATCC 30220</strain>
    </source>
</reference>
<evidence type="ECO:0000313" key="1">
    <source>
        <dbReference type="EMBL" id="KPI82582.1"/>
    </source>
</evidence>
<dbReference type="EMBL" id="LJSK01000723">
    <property type="protein sequence ID" value="KPI82582.1"/>
    <property type="molecule type" value="Genomic_DNA"/>
</dbReference>
<proteinExistence type="predicted"/>
<sequence length="196" mass="23134">MVQALLEVSNRWNVFVAYLASTPFDWRYQRTYEMSVMHIEDAFLASMVRERRHRFREVCPFNRATFVAEEKLRHCDMYNGGRHNVTWASVLVHHVLHFDLHYIHYFFQHEYKAAPLADLDNRTAEDEATAAARQWMASHLPWLKYSGDRVAPLRWTRPVRSIASYTSPEDGVQVYAFRYLPARADALDTAYFSEKP</sequence>